<evidence type="ECO:0000256" key="4">
    <source>
        <dbReference type="ARBA" id="ARBA00035175"/>
    </source>
</evidence>
<comment type="caution">
    <text evidence="6">The sequence shown here is derived from an EMBL/GenBank/DDBJ whole genome shotgun (WGS) entry which is preliminary data.</text>
</comment>
<keyword evidence="3" id="KW-0687">Ribonucleoprotein</keyword>
<dbReference type="GO" id="GO:0006412">
    <property type="term" value="P:translation"/>
    <property type="evidence" value="ECO:0007669"/>
    <property type="project" value="InterPro"/>
</dbReference>
<evidence type="ECO:0000256" key="1">
    <source>
        <dbReference type="ARBA" id="ARBA00010797"/>
    </source>
</evidence>
<dbReference type="Proteomes" id="UP000177027">
    <property type="component" value="Unassembled WGS sequence"/>
</dbReference>
<dbReference type="PANTHER" id="PTHR15893">
    <property type="entry name" value="RIBOSOMAL PROTEIN L27"/>
    <property type="match status" value="1"/>
</dbReference>
<dbReference type="GO" id="GO:0003735">
    <property type="term" value="F:structural constituent of ribosome"/>
    <property type="evidence" value="ECO:0007669"/>
    <property type="project" value="InterPro"/>
</dbReference>
<dbReference type="PROSITE" id="PS00831">
    <property type="entry name" value="RIBOSOMAL_L27"/>
    <property type="match status" value="1"/>
</dbReference>
<dbReference type="PRINTS" id="PR00063">
    <property type="entry name" value="RIBOSOMALL27"/>
</dbReference>
<dbReference type="Pfam" id="PF01016">
    <property type="entry name" value="Ribosomal_L27"/>
    <property type="match status" value="1"/>
</dbReference>
<comment type="similarity">
    <text evidence="1">Belongs to the bacterial ribosomal protein bL27 family.</text>
</comment>
<dbReference type="Gene3D" id="2.40.50.100">
    <property type="match status" value="1"/>
</dbReference>
<sequence length="85" mass="9479">MAHTKSQKATRGNRDSVSKRLGIKLYGGQAAEPGNIIVRQRGMTFKSGKGTYLSKDYTIHADITGEVKYITRYGRKYVTVIPQKS</sequence>
<gene>
    <name evidence="6" type="primary">rpmA</name>
    <name evidence="6" type="ORF">A3D06_02300</name>
</gene>
<proteinExistence type="inferred from homology"/>
<keyword evidence="2 6" id="KW-0689">Ribosomal protein</keyword>
<dbReference type="EMBL" id="MFZS01000022">
    <property type="protein sequence ID" value="OGK28873.1"/>
    <property type="molecule type" value="Genomic_DNA"/>
</dbReference>
<dbReference type="InterPro" id="IPR018261">
    <property type="entry name" value="Ribosomal_bL27_CS"/>
</dbReference>
<dbReference type="SUPFAM" id="SSF110324">
    <property type="entry name" value="Ribosomal L27 protein-like"/>
    <property type="match status" value="1"/>
</dbReference>
<dbReference type="GO" id="GO:0022625">
    <property type="term" value="C:cytosolic large ribosomal subunit"/>
    <property type="evidence" value="ECO:0007669"/>
    <property type="project" value="TreeGrafter"/>
</dbReference>
<name>A0A1F7HCT5_9BACT</name>
<evidence type="ECO:0000313" key="6">
    <source>
        <dbReference type="EMBL" id="OGK28873.1"/>
    </source>
</evidence>
<evidence type="ECO:0000256" key="2">
    <source>
        <dbReference type="ARBA" id="ARBA00022980"/>
    </source>
</evidence>
<dbReference type="AlphaFoldDB" id="A0A1F7HCT5"/>
<organism evidence="6 7">
    <name type="scientific">Candidatus Roizmanbacteria bacterium RIFCSPHIGHO2_02_FULL_40_9</name>
    <dbReference type="NCBI Taxonomy" id="1802042"/>
    <lineage>
        <taxon>Bacteria</taxon>
        <taxon>Candidatus Roizmaniibacteriota</taxon>
    </lineage>
</organism>
<evidence type="ECO:0000256" key="5">
    <source>
        <dbReference type="ARBA" id="ARBA00035477"/>
    </source>
</evidence>
<reference evidence="6 7" key="1">
    <citation type="journal article" date="2016" name="Nat. Commun.">
        <title>Thousands of microbial genomes shed light on interconnected biogeochemical processes in an aquifer system.</title>
        <authorList>
            <person name="Anantharaman K."/>
            <person name="Brown C.T."/>
            <person name="Hug L.A."/>
            <person name="Sharon I."/>
            <person name="Castelle C.J."/>
            <person name="Probst A.J."/>
            <person name="Thomas B.C."/>
            <person name="Singh A."/>
            <person name="Wilkins M.J."/>
            <person name="Karaoz U."/>
            <person name="Brodie E.L."/>
            <person name="Williams K.H."/>
            <person name="Hubbard S.S."/>
            <person name="Banfield J.F."/>
        </authorList>
    </citation>
    <scope>NUCLEOTIDE SEQUENCE [LARGE SCALE GENOMIC DNA]</scope>
</reference>
<accession>A0A1F7HCT5</accession>
<evidence type="ECO:0000313" key="7">
    <source>
        <dbReference type="Proteomes" id="UP000177027"/>
    </source>
</evidence>
<evidence type="ECO:0000256" key="3">
    <source>
        <dbReference type="ARBA" id="ARBA00023274"/>
    </source>
</evidence>
<protein>
    <recommendedName>
        <fullName evidence="4">Large ribosomal subunit protein bL27</fullName>
    </recommendedName>
    <alternativeName>
        <fullName evidence="5">50S ribosomal protein L27</fullName>
    </alternativeName>
</protein>
<dbReference type="PANTHER" id="PTHR15893:SF0">
    <property type="entry name" value="LARGE RIBOSOMAL SUBUNIT PROTEIN BL27M"/>
    <property type="match status" value="1"/>
</dbReference>
<dbReference type="InterPro" id="IPR001684">
    <property type="entry name" value="Ribosomal_bL27"/>
</dbReference>